<protein>
    <recommendedName>
        <fullName evidence="3">Integrase</fullName>
    </recommendedName>
</protein>
<gene>
    <name evidence="1" type="ORF">KSB_89720</name>
</gene>
<comment type="caution">
    <text evidence="1">The sequence shown here is derived from an EMBL/GenBank/DDBJ whole genome shotgun (WGS) entry which is preliminary data.</text>
</comment>
<evidence type="ECO:0000313" key="1">
    <source>
        <dbReference type="EMBL" id="GHO60497.1"/>
    </source>
</evidence>
<name>A0ABQ3V6U5_9CHLR</name>
<organism evidence="1 2">
    <name type="scientific">Ktedonobacter robiniae</name>
    <dbReference type="NCBI Taxonomy" id="2778365"/>
    <lineage>
        <taxon>Bacteria</taxon>
        <taxon>Bacillati</taxon>
        <taxon>Chloroflexota</taxon>
        <taxon>Ktedonobacteria</taxon>
        <taxon>Ktedonobacterales</taxon>
        <taxon>Ktedonobacteraceae</taxon>
        <taxon>Ktedonobacter</taxon>
    </lineage>
</organism>
<sequence>MVLSKLTIPPQGWLGHATLEMINTYVRLAEQDNRDLYVRYSPVDALKMHLGANGKREQLREWRKSRK</sequence>
<dbReference type="Proteomes" id="UP000654345">
    <property type="component" value="Unassembled WGS sequence"/>
</dbReference>
<accession>A0ABQ3V6U5</accession>
<dbReference type="EMBL" id="BNJG01000005">
    <property type="protein sequence ID" value="GHO60497.1"/>
    <property type="molecule type" value="Genomic_DNA"/>
</dbReference>
<keyword evidence="2" id="KW-1185">Reference proteome</keyword>
<evidence type="ECO:0008006" key="3">
    <source>
        <dbReference type="Google" id="ProtNLM"/>
    </source>
</evidence>
<evidence type="ECO:0000313" key="2">
    <source>
        <dbReference type="Proteomes" id="UP000654345"/>
    </source>
</evidence>
<reference evidence="1 2" key="1">
    <citation type="journal article" date="2021" name="Int. J. Syst. Evol. Microbiol.">
        <title>Reticulibacter mediterranei gen. nov., sp. nov., within the new family Reticulibacteraceae fam. nov., and Ktedonospora formicarum gen. nov., sp. nov., Ktedonobacter robiniae sp. nov., Dictyobacter formicarum sp. nov. and Dictyobacter arantiisoli sp. nov., belonging to the class Ktedonobacteria.</title>
        <authorList>
            <person name="Yabe S."/>
            <person name="Zheng Y."/>
            <person name="Wang C.M."/>
            <person name="Sakai Y."/>
            <person name="Abe K."/>
            <person name="Yokota A."/>
            <person name="Donadio S."/>
            <person name="Cavaletti L."/>
            <person name="Monciardini P."/>
        </authorList>
    </citation>
    <scope>NUCLEOTIDE SEQUENCE [LARGE SCALE GENOMIC DNA]</scope>
    <source>
        <strain evidence="1 2">SOSP1-30</strain>
    </source>
</reference>
<proteinExistence type="predicted"/>